<keyword evidence="1" id="KW-0175">Coiled coil</keyword>
<reference evidence="3" key="1">
    <citation type="journal article" date="2023" name="Plant J.">
        <title>Genome sequences and population genomics provide insights into the demographic history, inbreeding, and mutation load of two 'living fossil' tree species of Dipteronia.</title>
        <authorList>
            <person name="Feng Y."/>
            <person name="Comes H.P."/>
            <person name="Chen J."/>
            <person name="Zhu S."/>
            <person name="Lu R."/>
            <person name="Zhang X."/>
            <person name="Li P."/>
            <person name="Qiu J."/>
            <person name="Olsen K.M."/>
            <person name="Qiu Y."/>
        </authorList>
    </citation>
    <scope>NUCLEOTIDE SEQUENCE</scope>
    <source>
        <strain evidence="3">KIB01</strain>
    </source>
</reference>
<accession>A0AAD9WN44</accession>
<evidence type="ECO:0000256" key="2">
    <source>
        <dbReference type="SAM" id="MobiDB-lite"/>
    </source>
</evidence>
<comment type="caution">
    <text evidence="3">The sequence shown here is derived from an EMBL/GenBank/DDBJ whole genome shotgun (WGS) entry which is preliminary data.</text>
</comment>
<feature type="compositionally biased region" description="Basic and acidic residues" evidence="2">
    <location>
        <begin position="1"/>
        <end position="15"/>
    </location>
</feature>
<dbReference type="GO" id="GO:0005774">
    <property type="term" value="C:vacuolar membrane"/>
    <property type="evidence" value="ECO:0007669"/>
    <property type="project" value="TreeGrafter"/>
</dbReference>
<dbReference type="EMBL" id="JANJYI010000009">
    <property type="protein sequence ID" value="KAK2637231.1"/>
    <property type="molecule type" value="Genomic_DNA"/>
</dbReference>
<name>A0AAD9WN44_9ROSI</name>
<evidence type="ECO:0000313" key="4">
    <source>
        <dbReference type="Proteomes" id="UP001280121"/>
    </source>
</evidence>
<gene>
    <name evidence="3" type="ORF">Ddye_032023</name>
</gene>
<feature type="region of interest" description="Disordered" evidence="2">
    <location>
        <begin position="1"/>
        <end position="109"/>
    </location>
</feature>
<evidence type="ECO:0000313" key="3">
    <source>
        <dbReference type="EMBL" id="KAK2637231.1"/>
    </source>
</evidence>
<feature type="compositionally biased region" description="Low complexity" evidence="2">
    <location>
        <begin position="89"/>
        <end position="107"/>
    </location>
</feature>
<feature type="compositionally biased region" description="Polar residues" evidence="2">
    <location>
        <begin position="16"/>
        <end position="26"/>
    </location>
</feature>
<protein>
    <submittedName>
        <fullName evidence="3">Uncharacterized protein</fullName>
    </submittedName>
</protein>
<dbReference type="InterPro" id="IPR051861">
    <property type="entry name" value="NET_actin-binding_domain"/>
</dbReference>
<feature type="coiled-coil region" evidence="1">
    <location>
        <begin position="121"/>
        <end position="373"/>
    </location>
</feature>
<dbReference type="PANTHER" id="PTHR32258:SF14">
    <property type="entry name" value="GB|AAF19561.1"/>
    <property type="match status" value="1"/>
</dbReference>
<dbReference type="Proteomes" id="UP001280121">
    <property type="component" value="Unassembled WGS sequence"/>
</dbReference>
<proteinExistence type="predicted"/>
<feature type="coiled-coil region" evidence="1">
    <location>
        <begin position="406"/>
        <end position="433"/>
    </location>
</feature>
<feature type="coiled-coil region" evidence="1">
    <location>
        <begin position="469"/>
        <end position="496"/>
    </location>
</feature>
<dbReference type="AlphaFoldDB" id="A0AAD9WN44"/>
<organism evidence="3 4">
    <name type="scientific">Dipteronia dyeriana</name>
    <dbReference type="NCBI Taxonomy" id="168575"/>
    <lineage>
        <taxon>Eukaryota</taxon>
        <taxon>Viridiplantae</taxon>
        <taxon>Streptophyta</taxon>
        <taxon>Embryophyta</taxon>
        <taxon>Tracheophyta</taxon>
        <taxon>Spermatophyta</taxon>
        <taxon>Magnoliopsida</taxon>
        <taxon>eudicotyledons</taxon>
        <taxon>Gunneridae</taxon>
        <taxon>Pentapetalae</taxon>
        <taxon>rosids</taxon>
        <taxon>malvids</taxon>
        <taxon>Sapindales</taxon>
        <taxon>Sapindaceae</taxon>
        <taxon>Hippocastanoideae</taxon>
        <taxon>Acereae</taxon>
        <taxon>Dipteronia</taxon>
    </lineage>
</organism>
<evidence type="ECO:0000256" key="1">
    <source>
        <dbReference type="SAM" id="Coils"/>
    </source>
</evidence>
<sequence length="541" mass="62248">METNMERAELKESKSSRSNGHISPKNSEWLAEDLGGELQKGIPSGSDQGSPLLTPDQKLGMHKSSHQAASPSSGRGSSDFSLKEGTELSSSSSSSDSESESFNSNYSGIPITIDGERFTEFSSLKKKIQEAEDDNADSLLEGRENGSYKELLGRIIEYEEKLRVSNLRLQLSEEEAARSKSELHTQIQSAQRDMKMREAELESERRQVFQLQKQITELETHVSESDFEIERLLRELELTRERLGGFYEEIERLKNELVNEISEGTHLVQGQLKLAQENVAMLNAELDSERRKVLESQERVVKYERDLFVCDDKIQELKFALSDAHENFSLEIARLQSEISSLLEKQALGDERLKEQELLCKSLEEKIWKSEVENMETIEFYDRRERDMQDEITRLIEGVTEKGNHVEALNKDLDMLKLKHDMLTAERDEVTAKVNTLMAEASSRDDRIRQMEEHMQGLHMEHTDLISGSKTSRKLADELRVRVMELEKEVDRQRIVISDRAEEKREAIRQLCFSLEHYRSGYKELREAFLGIKRHTVIMAA</sequence>
<feature type="compositionally biased region" description="Low complexity" evidence="2">
    <location>
        <begin position="70"/>
        <end position="80"/>
    </location>
</feature>
<dbReference type="PANTHER" id="PTHR32258">
    <property type="entry name" value="PROTEIN NETWORKED 4A"/>
    <property type="match status" value="1"/>
</dbReference>
<keyword evidence="4" id="KW-1185">Reference proteome</keyword>